<dbReference type="Proteomes" id="UP000472240">
    <property type="component" value="Chromosome 2"/>
</dbReference>
<dbReference type="AlphaFoldDB" id="A0A671DR29"/>
<feature type="region of interest" description="Disordered" evidence="1">
    <location>
        <begin position="32"/>
        <end position="71"/>
    </location>
</feature>
<feature type="compositionally biased region" description="Basic and acidic residues" evidence="1">
    <location>
        <begin position="246"/>
        <end position="255"/>
    </location>
</feature>
<reference evidence="2" key="5">
    <citation type="submission" date="2025-09" db="UniProtKB">
        <authorList>
            <consortium name="Ensembl"/>
        </authorList>
    </citation>
    <scope>IDENTIFICATION</scope>
</reference>
<keyword evidence="3" id="KW-1185">Reference proteome</keyword>
<evidence type="ECO:0000256" key="1">
    <source>
        <dbReference type="SAM" id="MobiDB-lite"/>
    </source>
</evidence>
<dbReference type="Ensembl" id="ENSRFET00010003933.1">
    <property type="protein sequence ID" value="ENSRFEP00010003589.1"/>
    <property type="gene ID" value="ENSRFEG00010002528.1"/>
</dbReference>
<feature type="region of interest" description="Disordered" evidence="1">
    <location>
        <begin position="205"/>
        <end position="255"/>
    </location>
</feature>
<reference evidence="2" key="4">
    <citation type="submission" date="2025-08" db="UniProtKB">
        <authorList>
            <consortium name="Ensembl"/>
        </authorList>
    </citation>
    <scope>IDENTIFICATION</scope>
</reference>
<feature type="compositionally biased region" description="Basic residues" evidence="1">
    <location>
        <begin position="226"/>
        <end position="237"/>
    </location>
</feature>
<evidence type="ECO:0000313" key="2">
    <source>
        <dbReference type="Ensembl" id="ENSRFEP00010003589.1"/>
    </source>
</evidence>
<evidence type="ECO:0000313" key="3">
    <source>
        <dbReference type="Proteomes" id="UP000472240"/>
    </source>
</evidence>
<accession>A0A671DR29</accession>
<reference evidence="3" key="3">
    <citation type="submission" date="2018-12" db="EMBL/GenBank/DDBJ databases">
        <title>G10K-VGP greater horseshoe bat female genome, primary haplotype.</title>
        <authorList>
            <person name="Teeling E."/>
            <person name="Myers G."/>
            <person name="Vernes S."/>
            <person name="Pippel M."/>
            <person name="Winkler S."/>
            <person name="Fedrigo O."/>
            <person name="Rhie A."/>
            <person name="Koren S."/>
            <person name="Phillippy A."/>
            <person name="Lewin H."/>
            <person name="Damas J."/>
            <person name="Howe K."/>
            <person name="Mountcastle J."/>
            <person name="Jarvis E.D."/>
        </authorList>
    </citation>
    <scope>NUCLEOTIDE SEQUENCE [LARGE SCALE GENOMIC DNA]</scope>
</reference>
<name>A0A671DR29_RHIFE</name>
<sequence>MNALFEGKRKPKVSLEILGKKNVSCIRQKAEELSRALPPPKRPVHLQNAAAGSSGRARGGAQAGTGRRVGRRAWQAVPGVPARLELSEPLQRLRRSENRRHPGGRVLCSPVTQVDVWGRLQLAAPHPRRPQGPPAPAPTLEGDARVVDQHVEAPVLLEQEVAQGADALQVVDVQLVEARAQALGLQLLHGRPAPRRVPRREHHVPGELPAQFPCDGEADALVGSGHQRHAAAGRHGRVGNAAGPRTDSRPVVDTE</sequence>
<reference evidence="2 3" key="2">
    <citation type="journal article" date="2018" name="Annu Rev Anim Biosci">
        <title>Bat Biology, Genomes, and the Bat1K Project: To Generate Chromosome-Level Genomes for All Living Bat Species.</title>
        <authorList>
            <person name="Teeling E.C."/>
            <person name="Vernes S.C."/>
            <person name="Davalos L.M."/>
            <person name="Ray D.A."/>
            <person name="Gilbert M.T.P."/>
            <person name="Myers E."/>
        </authorList>
    </citation>
    <scope>NUCLEOTIDE SEQUENCE</scope>
</reference>
<proteinExistence type="predicted"/>
<protein>
    <submittedName>
        <fullName evidence="2">Uncharacterized protein</fullName>
    </submittedName>
</protein>
<dbReference type="GeneTree" id="ENSGT01090000263288"/>
<reference evidence="2 3" key="1">
    <citation type="journal article" date="2015" name="Annu Rev Anim Biosci">
        <title>The Genome 10K Project: a way forward.</title>
        <authorList>
            <person name="Koepfli K.P."/>
            <person name="Paten B."/>
            <person name="O'Brien S.J."/>
            <person name="Koepfli K.P."/>
            <person name="Paten B."/>
            <person name="Antunes A."/>
            <person name="Belov K."/>
            <person name="Bustamante C."/>
            <person name="Castoe T.A."/>
            <person name="Clawson H."/>
            <person name="Crawford A.J."/>
            <person name="Diekhans M."/>
            <person name="Distel D."/>
            <person name="Durbin R."/>
            <person name="Earl D."/>
            <person name="Fujita M.K."/>
            <person name="Gamble T."/>
            <person name="Georges A."/>
            <person name="Gemmell N."/>
            <person name="Gilbert M.T."/>
            <person name="Graves J.M."/>
            <person name="Green R.E."/>
            <person name="Hickey G."/>
            <person name="Jarvis E.D."/>
            <person name="Johnson W."/>
            <person name="Komissarov A."/>
            <person name="Korf I."/>
            <person name="Kuhn R."/>
            <person name="Larkin D.M."/>
            <person name="Lewin H."/>
            <person name="Lopez J.V."/>
            <person name="Ma J."/>
            <person name="Marques-Bonet T."/>
            <person name="Miller W."/>
            <person name="Murphy R."/>
            <person name="Pevzner P."/>
            <person name="Shapiro B."/>
            <person name="Steiner C."/>
            <person name="Tamazian G."/>
            <person name="Venkatesh B."/>
            <person name="Wang J."/>
            <person name="Wayne R."/>
            <person name="Wiley E."/>
            <person name="Yang H."/>
            <person name="Zhang G."/>
            <person name="Haussler D."/>
            <person name="Ryder O."/>
            <person name="O'Brien S.J."/>
        </authorList>
    </citation>
    <scope>NUCLEOTIDE SEQUENCE</scope>
</reference>
<organism evidence="2 3">
    <name type="scientific">Rhinolophus ferrumequinum</name>
    <name type="common">Greater horseshoe bat</name>
    <dbReference type="NCBI Taxonomy" id="59479"/>
    <lineage>
        <taxon>Eukaryota</taxon>
        <taxon>Metazoa</taxon>
        <taxon>Chordata</taxon>
        <taxon>Craniata</taxon>
        <taxon>Vertebrata</taxon>
        <taxon>Euteleostomi</taxon>
        <taxon>Mammalia</taxon>
        <taxon>Eutheria</taxon>
        <taxon>Laurasiatheria</taxon>
        <taxon>Chiroptera</taxon>
        <taxon>Yinpterochiroptera</taxon>
        <taxon>Rhinolophoidea</taxon>
        <taxon>Rhinolophidae</taxon>
        <taxon>Rhinolophinae</taxon>
        <taxon>Rhinolophus</taxon>
    </lineage>
</organism>
<dbReference type="InParanoid" id="A0A671DR29"/>